<dbReference type="Proteomes" id="UP000187506">
    <property type="component" value="Chromosome"/>
</dbReference>
<dbReference type="InterPro" id="IPR021255">
    <property type="entry name" value="DUF2807"/>
</dbReference>
<dbReference type="Gene3D" id="2.160.20.120">
    <property type="match status" value="1"/>
</dbReference>
<feature type="signal peptide" evidence="1">
    <location>
        <begin position="1"/>
        <end position="21"/>
    </location>
</feature>
<dbReference type="RefSeq" id="WP_076733996.1">
    <property type="nucleotide sequence ID" value="NZ_CP019352.1"/>
</dbReference>
<dbReference type="PROSITE" id="PS51257">
    <property type="entry name" value="PROKAR_LIPOPROTEIN"/>
    <property type="match status" value="1"/>
</dbReference>
<keyword evidence="4" id="KW-1185">Reference proteome</keyword>
<organism evidence="3 4">
    <name type="scientific">Lacinutrix venerupis</name>
    <dbReference type="NCBI Taxonomy" id="1486034"/>
    <lineage>
        <taxon>Bacteria</taxon>
        <taxon>Pseudomonadati</taxon>
        <taxon>Bacteroidota</taxon>
        <taxon>Flavobacteriia</taxon>
        <taxon>Flavobacteriales</taxon>
        <taxon>Flavobacteriaceae</taxon>
        <taxon>Lacinutrix</taxon>
    </lineage>
</organism>
<feature type="domain" description="Putative auto-transporter adhesin head GIN" evidence="2">
    <location>
        <begin position="40"/>
        <end position="231"/>
    </location>
</feature>
<name>A0AAC9LPB9_9FLAO</name>
<proteinExistence type="predicted"/>
<evidence type="ECO:0000313" key="3">
    <source>
        <dbReference type="EMBL" id="APY01092.1"/>
    </source>
</evidence>
<feature type="chain" id="PRO_5042160569" description="Putative auto-transporter adhesin head GIN domain-containing protein" evidence="1">
    <location>
        <begin position="22"/>
        <end position="247"/>
    </location>
</feature>
<reference evidence="3 4" key="1">
    <citation type="submission" date="2017-01" db="EMBL/GenBank/DDBJ databases">
        <title>Complete genome of Lacinutrix venerupis DOK2-8 isolated from seawater in Dokdo.</title>
        <authorList>
            <person name="Chi W.-J."/>
            <person name="Kim J.H."/>
        </authorList>
    </citation>
    <scope>NUCLEOTIDE SEQUENCE [LARGE SCALE GENOMIC DNA]</scope>
    <source>
        <strain evidence="3 4">DOK2-8</strain>
    </source>
</reference>
<dbReference type="KEGG" id="lvn:BWR22_12500"/>
<sequence>MRKIIYILSIILFASCNSENAPDCFQNSGDIIEKEFLVEAFTEITVFERIELIVKEGPEHEVLVQTGEFLMDEIEVKVENGRLLLNNNNGCNLTRDFGITKVYVTAPNLTEIRSSTGLPTRSDGVLTYPNLFLISEDDSDDYHTDGLFIMNIQNSSLKFVVNNLSTCYIEGSTSDLDISFASGDARFEGRNFTAQNVKIFHRGSNDIIVNPQVSLIANLVSTGDVIVVNTPPELDIQEQYTGRVIFE</sequence>
<dbReference type="AlphaFoldDB" id="A0AAC9LPB9"/>
<evidence type="ECO:0000259" key="2">
    <source>
        <dbReference type="Pfam" id="PF10988"/>
    </source>
</evidence>
<accession>A0AAC9LPB9</accession>
<keyword evidence="1" id="KW-0732">Signal</keyword>
<dbReference type="Pfam" id="PF10988">
    <property type="entry name" value="DUF2807"/>
    <property type="match status" value="1"/>
</dbReference>
<gene>
    <name evidence="3" type="ORF">BWR22_12500</name>
</gene>
<dbReference type="EMBL" id="CP019352">
    <property type="protein sequence ID" value="APY01092.1"/>
    <property type="molecule type" value="Genomic_DNA"/>
</dbReference>
<evidence type="ECO:0000256" key="1">
    <source>
        <dbReference type="SAM" id="SignalP"/>
    </source>
</evidence>
<evidence type="ECO:0000313" key="4">
    <source>
        <dbReference type="Proteomes" id="UP000187506"/>
    </source>
</evidence>
<protein>
    <recommendedName>
        <fullName evidence="2">Putative auto-transporter adhesin head GIN domain-containing protein</fullName>
    </recommendedName>
</protein>